<gene>
    <name evidence="3" type="ORF">SAMN05216283_107122</name>
</gene>
<keyword evidence="4" id="KW-1185">Reference proteome</keyword>
<feature type="chain" id="PRO_5011704484" evidence="1">
    <location>
        <begin position="26"/>
        <end position="177"/>
    </location>
</feature>
<evidence type="ECO:0000256" key="1">
    <source>
        <dbReference type="SAM" id="SignalP"/>
    </source>
</evidence>
<dbReference type="SMART" id="SM00754">
    <property type="entry name" value="CHRD"/>
    <property type="match status" value="1"/>
</dbReference>
<dbReference type="EMBL" id="FONW01000007">
    <property type="protein sequence ID" value="SFF48167.1"/>
    <property type="molecule type" value="Genomic_DNA"/>
</dbReference>
<sequence length="177" mass="18825">MKKFLRYLLVVAVVALSACEQPFVAEDISEDIALKSAQMTMNFRAHLSSDQEVPPVMSMATGEAIFRLSKDGMMLRYTLIVANIEQVRMAHIHLAPVGQNGGVVAWLYPSGPPPVVIDGKTNGVLAKGELKAENLVGSLAGMSLSDLVDAIKAGSAYVNVHTDGYPGGEIRGQISGN</sequence>
<protein>
    <submittedName>
        <fullName evidence="3">CHRD domain-containing protein</fullName>
    </submittedName>
</protein>
<organism evidence="3 4">
    <name type="scientific">Sunxiuqinia elliptica</name>
    <dbReference type="NCBI Taxonomy" id="655355"/>
    <lineage>
        <taxon>Bacteria</taxon>
        <taxon>Pseudomonadati</taxon>
        <taxon>Bacteroidota</taxon>
        <taxon>Bacteroidia</taxon>
        <taxon>Marinilabiliales</taxon>
        <taxon>Prolixibacteraceae</taxon>
        <taxon>Sunxiuqinia</taxon>
    </lineage>
</organism>
<dbReference type="PROSITE" id="PS51257">
    <property type="entry name" value="PROKAR_LIPOPROTEIN"/>
    <property type="match status" value="1"/>
</dbReference>
<reference evidence="3 4" key="1">
    <citation type="submission" date="2016-10" db="EMBL/GenBank/DDBJ databases">
        <authorList>
            <person name="de Groot N.N."/>
        </authorList>
    </citation>
    <scope>NUCLEOTIDE SEQUENCE [LARGE SCALE GENOMIC DNA]</scope>
    <source>
        <strain evidence="3 4">CGMCC 1.9156</strain>
    </source>
</reference>
<evidence type="ECO:0000313" key="4">
    <source>
        <dbReference type="Proteomes" id="UP000198964"/>
    </source>
</evidence>
<name>A0A1I2J4L1_9BACT</name>
<dbReference type="STRING" id="655355.SAMN05216283_107122"/>
<dbReference type="AlphaFoldDB" id="A0A1I2J4L1"/>
<dbReference type="RefSeq" id="WP_093920457.1">
    <property type="nucleotide sequence ID" value="NZ_FONW01000007.1"/>
</dbReference>
<evidence type="ECO:0000313" key="3">
    <source>
        <dbReference type="EMBL" id="SFF48167.1"/>
    </source>
</evidence>
<dbReference type="InterPro" id="IPR010895">
    <property type="entry name" value="CHRD"/>
</dbReference>
<feature type="domain" description="CHRD" evidence="2">
    <location>
        <begin position="39"/>
        <end position="177"/>
    </location>
</feature>
<evidence type="ECO:0000259" key="2">
    <source>
        <dbReference type="PROSITE" id="PS50933"/>
    </source>
</evidence>
<dbReference type="PROSITE" id="PS50933">
    <property type="entry name" value="CHRD"/>
    <property type="match status" value="1"/>
</dbReference>
<dbReference type="Proteomes" id="UP000198964">
    <property type="component" value="Unassembled WGS sequence"/>
</dbReference>
<dbReference type="Pfam" id="PF07452">
    <property type="entry name" value="CHRD"/>
    <property type="match status" value="1"/>
</dbReference>
<accession>A0A1I2J4L1</accession>
<feature type="signal peptide" evidence="1">
    <location>
        <begin position="1"/>
        <end position="25"/>
    </location>
</feature>
<keyword evidence="1" id="KW-0732">Signal</keyword>
<proteinExistence type="predicted"/>